<comment type="caution">
    <text evidence="2">The sequence shown here is derived from an EMBL/GenBank/DDBJ whole genome shotgun (WGS) entry which is preliminary data.</text>
</comment>
<organism evidence="2 3">
    <name type="scientific">Herbaspirillum chlorophenolicum</name>
    <dbReference type="NCBI Taxonomy" id="211589"/>
    <lineage>
        <taxon>Bacteria</taxon>
        <taxon>Pseudomonadati</taxon>
        <taxon>Pseudomonadota</taxon>
        <taxon>Betaproteobacteria</taxon>
        <taxon>Burkholderiales</taxon>
        <taxon>Oxalobacteraceae</taxon>
        <taxon>Herbaspirillum</taxon>
    </lineage>
</organism>
<dbReference type="SUPFAM" id="SSF55729">
    <property type="entry name" value="Acyl-CoA N-acyltransferases (Nat)"/>
    <property type="match status" value="1"/>
</dbReference>
<gene>
    <name evidence="2" type="ORF">ACIPEN_04775</name>
</gene>
<dbReference type="RefSeq" id="WP_402698548.1">
    <property type="nucleotide sequence ID" value="NZ_JBIUZV010000002.1"/>
</dbReference>
<dbReference type="Gene3D" id="3.40.630.30">
    <property type="match status" value="1"/>
</dbReference>
<dbReference type="CDD" id="cd04301">
    <property type="entry name" value="NAT_SF"/>
    <property type="match status" value="1"/>
</dbReference>
<dbReference type="EC" id="2.3.-.-" evidence="2"/>
<dbReference type="InterPro" id="IPR016181">
    <property type="entry name" value="Acyl_CoA_acyltransferase"/>
</dbReference>
<dbReference type="GO" id="GO:0016746">
    <property type="term" value="F:acyltransferase activity"/>
    <property type="evidence" value="ECO:0007669"/>
    <property type="project" value="UniProtKB-KW"/>
</dbReference>
<accession>A0ABW8EUK2</accession>
<sequence length="176" mass="19121">MKHQWRPMVAADLPEVMAMAAVVHAGYFEEEQVFAERLALFAAGCWIAERTDGALPPQPVGYAVMHPARLGYPPSLNSLLHTLDDHADCLYLHDVALLADARGAGLGHALLAILREQMRHSGLTQAALVAVHSSRPYWEAAGFAVLQQMPAALSEKLASYDRQAVYMVMTSTDAIG</sequence>
<dbReference type="PROSITE" id="PS51186">
    <property type="entry name" value="GNAT"/>
    <property type="match status" value="1"/>
</dbReference>
<keyword evidence="2" id="KW-0808">Transferase</keyword>
<feature type="domain" description="N-acetyltransferase" evidence="1">
    <location>
        <begin position="3"/>
        <end position="172"/>
    </location>
</feature>
<name>A0ABW8EUK2_9BURK</name>
<dbReference type="Pfam" id="PF00583">
    <property type="entry name" value="Acetyltransf_1"/>
    <property type="match status" value="1"/>
</dbReference>
<keyword evidence="3" id="KW-1185">Reference proteome</keyword>
<evidence type="ECO:0000313" key="3">
    <source>
        <dbReference type="Proteomes" id="UP001617427"/>
    </source>
</evidence>
<evidence type="ECO:0000313" key="2">
    <source>
        <dbReference type="EMBL" id="MFJ3045130.1"/>
    </source>
</evidence>
<dbReference type="Proteomes" id="UP001617427">
    <property type="component" value="Unassembled WGS sequence"/>
</dbReference>
<dbReference type="InterPro" id="IPR000182">
    <property type="entry name" value="GNAT_dom"/>
</dbReference>
<dbReference type="EMBL" id="JBIUZV010000002">
    <property type="protein sequence ID" value="MFJ3045130.1"/>
    <property type="molecule type" value="Genomic_DNA"/>
</dbReference>
<proteinExistence type="predicted"/>
<protein>
    <submittedName>
        <fullName evidence="2">GNAT family N-acetyltransferase</fullName>
        <ecNumber evidence="2">2.3.-.-</ecNumber>
    </submittedName>
</protein>
<evidence type="ECO:0000259" key="1">
    <source>
        <dbReference type="PROSITE" id="PS51186"/>
    </source>
</evidence>
<keyword evidence="2" id="KW-0012">Acyltransferase</keyword>
<reference evidence="2 3" key="1">
    <citation type="submission" date="2024-10" db="EMBL/GenBank/DDBJ databases">
        <title>The Natural Products Discovery Center: Release of the First 8490 Sequenced Strains for Exploring Actinobacteria Biosynthetic Diversity.</title>
        <authorList>
            <person name="Kalkreuter E."/>
            <person name="Kautsar S.A."/>
            <person name="Yang D."/>
            <person name="Bader C.D."/>
            <person name="Teijaro C.N."/>
            <person name="Fluegel L."/>
            <person name="Davis C.M."/>
            <person name="Simpson J.R."/>
            <person name="Lauterbach L."/>
            <person name="Steele A.D."/>
            <person name="Gui C."/>
            <person name="Meng S."/>
            <person name="Li G."/>
            <person name="Viehrig K."/>
            <person name="Ye F."/>
            <person name="Su P."/>
            <person name="Kiefer A.F."/>
            <person name="Nichols A."/>
            <person name="Cepeda A.J."/>
            <person name="Yan W."/>
            <person name="Fan B."/>
            <person name="Jiang Y."/>
            <person name="Adhikari A."/>
            <person name="Zheng C.-J."/>
            <person name="Schuster L."/>
            <person name="Cowan T.M."/>
            <person name="Smanski M.J."/>
            <person name="Chevrette M.G."/>
            <person name="De Carvalho L.P.S."/>
            <person name="Shen B."/>
        </authorList>
    </citation>
    <scope>NUCLEOTIDE SEQUENCE [LARGE SCALE GENOMIC DNA]</scope>
    <source>
        <strain evidence="2 3">NPDC087045</strain>
    </source>
</reference>